<dbReference type="SUPFAM" id="SSF46689">
    <property type="entry name" value="Homeodomain-like"/>
    <property type="match status" value="1"/>
</dbReference>
<gene>
    <name evidence="6" type="ORF">D7Z94_19585</name>
</gene>
<feature type="transmembrane region" description="Helical" evidence="4">
    <location>
        <begin position="192"/>
        <end position="211"/>
    </location>
</feature>
<dbReference type="SMART" id="SM00342">
    <property type="entry name" value="HTH_ARAC"/>
    <property type="match status" value="1"/>
</dbReference>
<dbReference type="Pfam" id="PF12833">
    <property type="entry name" value="HTH_18"/>
    <property type="match status" value="1"/>
</dbReference>
<feature type="transmembrane region" description="Helical" evidence="4">
    <location>
        <begin position="37"/>
        <end position="56"/>
    </location>
</feature>
<keyword evidence="4" id="KW-0812">Transmembrane</keyword>
<dbReference type="PANTHER" id="PTHR43280:SF29">
    <property type="entry name" value="ARAC-FAMILY TRANSCRIPTIONAL REGULATOR"/>
    <property type="match status" value="1"/>
</dbReference>
<organism evidence="6 7">
    <name type="scientific">Ulvibacterium marinum</name>
    <dbReference type="NCBI Taxonomy" id="2419782"/>
    <lineage>
        <taxon>Bacteria</taxon>
        <taxon>Pseudomonadati</taxon>
        <taxon>Bacteroidota</taxon>
        <taxon>Flavobacteriia</taxon>
        <taxon>Flavobacteriales</taxon>
        <taxon>Flavobacteriaceae</taxon>
        <taxon>Ulvibacterium</taxon>
    </lineage>
</organism>
<dbReference type="PRINTS" id="PR00032">
    <property type="entry name" value="HTHARAC"/>
</dbReference>
<evidence type="ECO:0000256" key="1">
    <source>
        <dbReference type="ARBA" id="ARBA00023015"/>
    </source>
</evidence>
<evidence type="ECO:0000256" key="3">
    <source>
        <dbReference type="ARBA" id="ARBA00023163"/>
    </source>
</evidence>
<keyword evidence="3" id="KW-0804">Transcription</keyword>
<evidence type="ECO:0000313" key="7">
    <source>
        <dbReference type="Proteomes" id="UP000276603"/>
    </source>
</evidence>
<evidence type="ECO:0000313" key="6">
    <source>
        <dbReference type="EMBL" id="RKN78422.1"/>
    </source>
</evidence>
<dbReference type="PANTHER" id="PTHR43280">
    <property type="entry name" value="ARAC-FAMILY TRANSCRIPTIONAL REGULATOR"/>
    <property type="match status" value="1"/>
</dbReference>
<dbReference type="EMBL" id="RBCJ01000004">
    <property type="protein sequence ID" value="RKN78422.1"/>
    <property type="molecule type" value="Genomic_DNA"/>
</dbReference>
<dbReference type="PROSITE" id="PS01124">
    <property type="entry name" value="HTH_ARAC_FAMILY_2"/>
    <property type="match status" value="1"/>
</dbReference>
<keyword evidence="4" id="KW-0472">Membrane</keyword>
<keyword evidence="7" id="KW-1185">Reference proteome</keyword>
<dbReference type="InterPro" id="IPR018060">
    <property type="entry name" value="HTH_AraC"/>
</dbReference>
<keyword evidence="4" id="KW-1133">Transmembrane helix</keyword>
<dbReference type="GO" id="GO:0003700">
    <property type="term" value="F:DNA-binding transcription factor activity"/>
    <property type="evidence" value="ECO:0007669"/>
    <property type="project" value="InterPro"/>
</dbReference>
<evidence type="ECO:0000256" key="4">
    <source>
        <dbReference type="SAM" id="Phobius"/>
    </source>
</evidence>
<reference evidence="6 7" key="1">
    <citation type="submission" date="2018-10" db="EMBL/GenBank/DDBJ databases">
        <title>Ulvibacterium marinum gen. nov., sp. nov., a novel marine bacterium of the family Flavobacteriaceae, isolated from a culture of the green alga Ulva prolifera.</title>
        <authorList>
            <person name="Zhang Z."/>
        </authorList>
    </citation>
    <scope>NUCLEOTIDE SEQUENCE [LARGE SCALE GENOMIC DNA]</scope>
    <source>
        <strain evidence="6 7">CCMM003</strain>
    </source>
</reference>
<feature type="transmembrane region" description="Helical" evidence="4">
    <location>
        <begin position="97"/>
        <end position="117"/>
    </location>
</feature>
<proteinExistence type="predicted"/>
<dbReference type="AlphaFoldDB" id="A0A3B0BZ93"/>
<protein>
    <submittedName>
        <fullName evidence="6">AraC family transcriptional regulator</fullName>
    </submittedName>
</protein>
<feature type="transmembrane region" description="Helical" evidence="4">
    <location>
        <begin position="62"/>
        <end position="85"/>
    </location>
</feature>
<evidence type="ECO:0000259" key="5">
    <source>
        <dbReference type="PROSITE" id="PS01124"/>
    </source>
</evidence>
<name>A0A3B0BZ93_9FLAO</name>
<dbReference type="Proteomes" id="UP000276603">
    <property type="component" value="Unassembled WGS sequence"/>
</dbReference>
<dbReference type="Gene3D" id="1.10.10.60">
    <property type="entry name" value="Homeodomain-like"/>
    <property type="match status" value="2"/>
</dbReference>
<comment type="caution">
    <text evidence="6">The sequence shown here is derived from an EMBL/GenBank/DDBJ whole genome shotgun (WGS) entry which is preliminary data.</text>
</comment>
<feature type="transmembrane region" description="Helical" evidence="4">
    <location>
        <begin position="162"/>
        <end position="186"/>
    </location>
</feature>
<dbReference type="GO" id="GO:0043565">
    <property type="term" value="F:sequence-specific DNA binding"/>
    <property type="evidence" value="ECO:0007669"/>
    <property type="project" value="InterPro"/>
</dbReference>
<evidence type="ECO:0000256" key="2">
    <source>
        <dbReference type="ARBA" id="ARBA00023125"/>
    </source>
</evidence>
<dbReference type="InterPro" id="IPR020449">
    <property type="entry name" value="Tscrpt_reg_AraC-type_HTH"/>
</dbReference>
<feature type="transmembrane region" description="Helical" evidence="4">
    <location>
        <begin position="123"/>
        <end position="141"/>
    </location>
</feature>
<dbReference type="InterPro" id="IPR009057">
    <property type="entry name" value="Homeodomain-like_sf"/>
</dbReference>
<sequence length="357" mass="41457">MFSFTNVIHIIIIFQGTLLAIYILVSSNKKSKGDRLLATIIGALTVQILGLFFVNRGVANDFFQSVNCAYGFLYGPLLFFYIRCITQKQFVFSKMNFLHFFPFLVVCFGIWFTNGKICSPETYIGYVVHILFYIFLCFIQVKKYKQIMKVNYSQLEWLNVGWLHGVFIVFCLIVLTDIAQFIAFFLGLNTYFLENTVFLLILVTINLLYFYGFTSSRKPFGYSKEDLLFTAALTSRKRINTTLGENKKLIAKLENHMLTHESFKDYDLTIATLAKEMDIPKRKLSELINDHYDQNFVDFINTYRINSAKERFMNPKSHAETILEVLYEVGFNSKSSFNTAFKKKTGITPSEFKSKFK</sequence>
<feature type="transmembrane region" description="Helical" evidence="4">
    <location>
        <begin position="6"/>
        <end position="25"/>
    </location>
</feature>
<accession>A0A3B0BZ93</accession>
<keyword evidence="2" id="KW-0238">DNA-binding</keyword>
<feature type="domain" description="HTH araC/xylS-type" evidence="5">
    <location>
        <begin position="247"/>
        <end position="355"/>
    </location>
</feature>
<keyword evidence="1" id="KW-0805">Transcription regulation</keyword>